<dbReference type="PRINTS" id="PR00038">
    <property type="entry name" value="HTHLUXR"/>
</dbReference>
<dbReference type="PANTHER" id="PTHR45566">
    <property type="entry name" value="HTH-TYPE TRANSCRIPTIONAL REGULATOR YHJB-RELATED"/>
    <property type="match status" value="1"/>
</dbReference>
<dbReference type="InterPro" id="IPR016032">
    <property type="entry name" value="Sig_transdc_resp-reg_C-effctor"/>
</dbReference>
<dbReference type="SUPFAM" id="SSF46894">
    <property type="entry name" value="C-terminal effector domain of the bipartite response regulators"/>
    <property type="match status" value="1"/>
</dbReference>
<dbReference type="InterPro" id="IPR051015">
    <property type="entry name" value="EvgA-like"/>
</dbReference>
<gene>
    <name evidence="5" type="ORF">MNBD_GAMMA06-2217</name>
</gene>
<accession>A0A3B0XD36</accession>
<dbReference type="GO" id="GO:0003677">
    <property type="term" value="F:DNA binding"/>
    <property type="evidence" value="ECO:0007669"/>
    <property type="project" value="UniProtKB-KW"/>
</dbReference>
<evidence type="ECO:0000259" key="3">
    <source>
        <dbReference type="PROSITE" id="PS50043"/>
    </source>
</evidence>
<keyword evidence="1" id="KW-0597">Phosphoprotein</keyword>
<dbReference type="AlphaFoldDB" id="A0A3B0XD36"/>
<feature type="domain" description="HTH luxR-type" evidence="3">
    <location>
        <begin position="141"/>
        <end position="206"/>
    </location>
</feature>
<dbReference type="InterPro" id="IPR000792">
    <property type="entry name" value="Tscrpt_reg_LuxR_C"/>
</dbReference>
<dbReference type="InterPro" id="IPR058245">
    <property type="entry name" value="NreC/VraR/RcsB-like_REC"/>
</dbReference>
<proteinExistence type="predicted"/>
<protein>
    <submittedName>
        <fullName evidence="5">Two-component transcriptional response regulator, LuxR family</fullName>
    </submittedName>
</protein>
<evidence type="ECO:0000256" key="1">
    <source>
        <dbReference type="ARBA" id="ARBA00022553"/>
    </source>
</evidence>
<dbReference type="Gene3D" id="3.40.50.2300">
    <property type="match status" value="1"/>
</dbReference>
<dbReference type="InterPro" id="IPR001789">
    <property type="entry name" value="Sig_transdc_resp-reg_receiver"/>
</dbReference>
<sequence>MKILLADDHPLVRAGVKLLLNRLCENSEIVEAKNYSETLEVCKNCDDLMLVLLDRMMPGVEEFGDLNAMIKVIPDVPIVIMSASEDPAFVRQSLGNGAKGYLPKALSEDVMQNALQLVLAGGVYLPPSLLEESEKKSAGASPMAINSLTSRQKEVLDCISIGKSNKQIATFLKISEATVHTHVNAIFRALNVRNRTEAVHVAKSESSEIF</sequence>
<evidence type="ECO:0000259" key="4">
    <source>
        <dbReference type="PROSITE" id="PS50110"/>
    </source>
</evidence>
<dbReference type="PROSITE" id="PS50043">
    <property type="entry name" value="HTH_LUXR_2"/>
    <property type="match status" value="1"/>
</dbReference>
<dbReference type="GO" id="GO:0000160">
    <property type="term" value="P:phosphorelay signal transduction system"/>
    <property type="evidence" value="ECO:0007669"/>
    <property type="project" value="InterPro"/>
</dbReference>
<dbReference type="EMBL" id="UOFD01000078">
    <property type="protein sequence ID" value="VAW54516.1"/>
    <property type="molecule type" value="Genomic_DNA"/>
</dbReference>
<dbReference type="CDD" id="cd06170">
    <property type="entry name" value="LuxR_C_like"/>
    <property type="match status" value="1"/>
</dbReference>
<dbReference type="CDD" id="cd17535">
    <property type="entry name" value="REC_NarL-like"/>
    <property type="match status" value="1"/>
</dbReference>
<dbReference type="PROSITE" id="PS50110">
    <property type="entry name" value="RESPONSE_REGULATORY"/>
    <property type="match status" value="1"/>
</dbReference>
<feature type="domain" description="Response regulatory" evidence="4">
    <location>
        <begin position="2"/>
        <end position="119"/>
    </location>
</feature>
<name>A0A3B0XD36_9ZZZZ</name>
<reference evidence="5" key="1">
    <citation type="submission" date="2018-06" db="EMBL/GenBank/DDBJ databases">
        <authorList>
            <person name="Zhirakovskaya E."/>
        </authorList>
    </citation>
    <scope>NUCLEOTIDE SEQUENCE</scope>
</reference>
<dbReference type="SMART" id="SM00421">
    <property type="entry name" value="HTH_LUXR"/>
    <property type="match status" value="1"/>
</dbReference>
<dbReference type="PANTHER" id="PTHR45566:SF1">
    <property type="entry name" value="HTH-TYPE TRANSCRIPTIONAL REGULATOR YHJB-RELATED"/>
    <property type="match status" value="1"/>
</dbReference>
<evidence type="ECO:0000313" key="5">
    <source>
        <dbReference type="EMBL" id="VAW54516.1"/>
    </source>
</evidence>
<dbReference type="SUPFAM" id="SSF52172">
    <property type="entry name" value="CheY-like"/>
    <property type="match status" value="1"/>
</dbReference>
<dbReference type="Pfam" id="PF00072">
    <property type="entry name" value="Response_reg"/>
    <property type="match status" value="1"/>
</dbReference>
<evidence type="ECO:0000256" key="2">
    <source>
        <dbReference type="ARBA" id="ARBA00023125"/>
    </source>
</evidence>
<dbReference type="SMART" id="SM00448">
    <property type="entry name" value="REC"/>
    <property type="match status" value="1"/>
</dbReference>
<keyword evidence="2" id="KW-0238">DNA-binding</keyword>
<dbReference type="InterPro" id="IPR011006">
    <property type="entry name" value="CheY-like_superfamily"/>
</dbReference>
<organism evidence="5">
    <name type="scientific">hydrothermal vent metagenome</name>
    <dbReference type="NCBI Taxonomy" id="652676"/>
    <lineage>
        <taxon>unclassified sequences</taxon>
        <taxon>metagenomes</taxon>
        <taxon>ecological metagenomes</taxon>
    </lineage>
</organism>
<dbReference type="Pfam" id="PF00196">
    <property type="entry name" value="GerE"/>
    <property type="match status" value="1"/>
</dbReference>
<dbReference type="GO" id="GO:0006355">
    <property type="term" value="P:regulation of DNA-templated transcription"/>
    <property type="evidence" value="ECO:0007669"/>
    <property type="project" value="InterPro"/>
</dbReference>